<organism evidence="1 2">
    <name type="scientific">Gemmata massiliana</name>
    <dbReference type="NCBI Taxonomy" id="1210884"/>
    <lineage>
        <taxon>Bacteria</taxon>
        <taxon>Pseudomonadati</taxon>
        <taxon>Planctomycetota</taxon>
        <taxon>Planctomycetia</taxon>
        <taxon>Gemmatales</taxon>
        <taxon>Gemmataceae</taxon>
        <taxon>Gemmata</taxon>
    </lineage>
</organism>
<dbReference type="AlphaFoldDB" id="A0A6P2DHJ9"/>
<gene>
    <name evidence="1" type="ORF">SOIL9_79300</name>
</gene>
<accession>A0A6P2DHJ9</accession>
<dbReference type="RefSeq" id="WP_232069903.1">
    <property type="nucleotide sequence ID" value="NZ_LR593886.1"/>
</dbReference>
<evidence type="ECO:0000313" key="2">
    <source>
        <dbReference type="Proteomes" id="UP000464178"/>
    </source>
</evidence>
<name>A0A6P2DHJ9_9BACT</name>
<dbReference type="KEGG" id="gms:SOIL9_79300"/>
<dbReference type="Proteomes" id="UP000464178">
    <property type="component" value="Chromosome"/>
</dbReference>
<evidence type="ECO:0000313" key="1">
    <source>
        <dbReference type="EMBL" id="VTS01198.1"/>
    </source>
</evidence>
<keyword evidence="2" id="KW-1185">Reference proteome</keyword>
<reference evidence="1 2" key="1">
    <citation type="submission" date="2019-05" db="EMBL/GenBank/DDBJ databases">
        <authorList>
            <consortium name="Science for Life Laboratories"/>
        </authorList>
    </citation>
    <scope>NUCLEOTIDE SEQUENCE [LARGE SCALE GENOMIC DNA]</scope>
    <source>
        <strain evidence="1">Soil9</strain>
    </source>
</reference>
<proteinExistence type="predicted"/>
<dbReference type="EMBL" id="LR593886">
    <property type="protein sequence ID" value="VTS01198.1"/>
    <property type="molecule type" value="Genomic_DNA"/>
</dbReference>
<protein>
    <submittedName>
        <fullName evidence="1">Uncharacterized protein</fullName>
    </submittedName>
</protein>
<sequence>MTEAEWLESTHLFGLLDYARRRVSGRRLCSYALFWVDQTLHLLTDTTRRGVEQYRVRAAEPGRVIEHTWYAYSPGFSTSFTHGSAANHAEDAAQALQFNDWTTAALVAGRAVAQDRVYGPRTPASARSVYDLRFRFWEVAEHVVREQVFSLRCAVGNPFHAHTCDPEWLTPTVLALARAGDSGDASALPILADALQDTGCEDGPILNHLRGPGPHLSCCWCAALILGKG</sequence>